<dbReference type="PROSITE" id="PS50977">
    <property type="entry name" value="HTH_TETR_2"/>
    <property type="match status" value="1"/>
</dbReference>
<dbReference type="Proteomes" id="UP000094578">
    <property type="component" value="Unassembled WGS sequence"/>
</dbReference>
<reference evidence="4 5" key="1">
    <citation type="submission" date="2016-08" db="EMBL/GenBank/DDBJ databases">
        <title>Genome sequencing of Paenibacillus sp. TI45-13ar, isolated from Korean traditional nuruk.</title>
        <authorList>
            <person name="Kim S.-J."/>
        </authorList>
    </citation>
    <scope>NUCLEOTIDE SEQUENCE [LARGE SCALE GENOMIC DNA]</scope>
    <source>
        <strain evidence="4 5">TI45-13ar</strain>
    </source>
</reference>
<keyword evidence="5" id="KW-1185">Reference proteome</keyword>
<feature type="domain" description="HTH tetR-type" evidence="3">
    <location>
        <begin position="9"/>
        <end position="69"/>
    </location>
</feature>
<dbReference type="AlphaFoldDB" id="A0A1E3L2E0"/>
<dbReference type="SUPFAM" id="SSF46689">
    <property type="entry name" value="Homeodomain-like"/>
    <property type="match status" value="1"/>
</dbReference>
<dbReference type="InterPro" id="IPR001647">
    <property type="entry name" value="HTH_TetR"/>
</dbReference>
<dbReference type="PATRIC" id="fig|1886670.3.peg.3509"/>
<sequence>MPKTDRRILKSQEAMKTAVIELMTEKSFDEITLQDISDRANISRGTIYLHYSDKFDLLNKLIAEHIQKLRDICRSVADLDFRDAILPWFEYLEQNYLFFSTMLASKGATYFRTQFVEFLSEEFENEVKQSGEKNASVSEDILLQFIVTSYVGMTEWWIINNMPYSSEVMADQVGLLLDRNL</sequence>
<evidence type="ECO:0000313" key="4">
    <source>
        <dbReference type="EMBL" id="ODP27130.1"/>
    </source>
</evidence>
<evidence type="ECO:0000259" key="3">
    <source>
        <dbReference type="PROSITE" id="PS50977"/>
    </source>
</evidence>
<keyword evidence="1 2" id="KW-0238">DNA-binding</keyword>
<dbReference type="Pfam" id="PF14278">
    <property type="entry name" value="TetR_C_8"/>
    <property type="match status" value="1"/>
</dbReference>
<dbReference type="STRING" id="1886670.PTI45_03451"/>
<comment type="caution">
    <text evidence="4">The sequence shown here is derived from an EMBL/GenBank/DDBJ whole genome shotgun (WGS) entry which is preliminary data.</text>
</comment>
<dbReference type="GO" id="GO:0003677">
    <property type="term" value="F:DNA binding"/>
    <property type="evidence" value="ECO:0007669"/>
    <property type="project" value="UniProtKB-UniRule"/>
</dbReference>
<dbReference type="EMBL" id="MDER01000066">
    <property type="protein sequence ID" value="ODP27130.1"/>
    <property type="molecule type" value="Genomic_DNA"/>
</dbReference>
<dbReference type="RefSeq" id="WP_069328839.1">
    <property type="nucleotide sequence ID" value="NZ_MDER01000066.1"/>
</dbReference>
<dbReference type="Gene3D" id="1.10.357.10">
    <property type="entry name" value="Tetracycline Repressor, domain 2"/>
    <property type="match status" value="1"/>
</dbReference>
<dbReference type="PANTHER" id="PTHR43479">
    <property type="entry name" value="ACREF/ENVCD OPERON REPRESSOR-RELATED"/>
    <property type="match status" value="1"/>
</dbReference>
<dbReference type="InterPro" id="IPR009057">
    <property type="entry name" value="Homeodomain-like_sf"/>
</dbReference>
<accession>A0A1E3L2E0</accession>
<dbReference type="PANTHER" id="PTHR43479:SF7">
    <property type="entry name" value="TETR-FAMILY TRANSCRIPTIONAL REGULATOR"/>
    <property type="match status" value="1"/>
</dbReference>
<evidence type="ECO:0000256" key="2">
    <source>
        <dbReference type="PROSITE-ProRule" id="PRU00335"/>
    </source>
</evidence>
<evidence type="ECO:0000313" key="5">
    <source>
        <dbReference type="Proteomes" id="UP000094578"/>
    </source>
</evidence>
<feature type="DNA-binding region" description="H-T-H motif" evidence="2">
    <location>
        <begin position="32"/>
        <end position="51"/>
    </location>
</feature>
<gene>
    <name evidence="4" type="ORF">PTI45_03451</name>
</gene>
<proteinExistence type="predicted"/>
<dbReference type="PRINTS" id="PR00455">
    <property type="entry name" value="HTHTETR"/>
</dbReference>
<organism evidence="4 5">
    <name type="scientific">Paenibacillus nuruki</name>
    <dbReference type="NCBI Taxonomy" id="1886670"/>
    <lineage>
        <taxon>Bacteria</taxon>
        <taxon>Bacillati</taxon>
        <taxon>Bacillota</taxon>
        <taxon>Bacilli</taxon>
        <taxon>Bacillales</taxon>
        <taxon>Paenibacillaceae</taxon>
        <taxon>Paenibacillus</taxon>
    </lineage>
</organism>
<dbReference type="Pfam" id="PF00440">
    <property type="entry name" value="TetR_N"/>
    <property type="match status" value="1"/>
</dbReference>
<name>A0A1E3L2E0_9BACL</name>
<protein>
    <submittedName>
        <fullName evidence="4">Putative HTH-type transcriptional regulator YxbF</fullName>
    </submittedName>
</protein>
<evidence type="ECO:0000256" key="1">
    <source>
        <dbReference type="ARBA" id="ARBA00023125"/>
    </source>
</evidence>
<dbReference type="InterPro" id="IPR039532">
    <property type="entry name" value="TetR_C_Firmicutes"/>
</dbReference>
<dbReference type="InterPro" id="IPR050624">
    <property type="entry name" value="HTH-type_Tx_Regulator"/>
</dbReference>